<name>A0A0M4RFV9_9BILA</name>
<reference evidence="1" key="1">
    <citation type="journal article" date="2015" name="PLoS Negl. Trop. Dis.">
        <title>Mitochondrial Genome Analyses Suggest Multiple Trichuris Species in Humans, Baboons, and Pigs from Different Geographical Regions.</title>
        <authorList>
            <person name="Hawash M.B."/>
            <person name="Andersen L.O."/>
            <person name="Gasser R.B."/>
            <person name="Stensvold C.R."/>
            <person name="Nejsum P."/>
        </authorList>
    </citation>
    <scope>NUCLEOTIDE SEQUENCE</scope>
</reference>
<accession>A0A0M4RFV9</accession>
<geneLocation type="mitochondrion" evidence="1"/>
<gene>
    <name evidence="1" type="primary">ND6</name>
</gene>
<dbReference type="EMBL" id="KT449824">
    <property type="protein sequence ID" value="ALF03927.1"/>
    <property type="molecule type" value="Genomic_DNA"/>
</dbReference>
<sequence length="158" mass="18486">MVCILKLVCTLLSLWFLYIVHPLWLSLMVFLVSISMALLKFFQVFEFGMFSYLFVMVYSGGLLLLLVYMSALVPNSNLSGNIIFSLLIFSSILFFSMYMVKENFNQSQNSMFFFQKSLGMNYFITYKDLMYSLIWILLLSFSLISLLMSLLKYPMRSL</sequence>
<keyword evidence="1" id="KW-0496">Mitochondrion</keyword>
<dbReference type="AlphaFoldDB" id="A0A0M4RFV9"/>
<proteinExistence type="predicted"/>
<evidence type="ECO:0000313" key="1">
    <source>
        <dbReference type="EMBL" id="ALF03927.1"/>
    </source>
</evidence>
<organism evidence="1">
    <name type="scientific">Trichuris sp. TTB1</name>
    <dbReference type="NCBI Taxonomy" id="1719121"/>
    <lineage>
        <taxon>Eukaryota</taxon>
        <taxon>Metazoa</taxon>
        <taxon>Ecdysozoa</taxon>
        <taxon>Nematoda</taxon>
        <taxon>Enoplea</taxon>
        <taxon>Dorylaimia</taxon>
        <taxon>Trichinellida</taxon>
        <taxon>Trichuridae</taxon>
        <taxon>Trichuris</taxon>
    </lineage>
</organism>
<protein>
    <submittedName>
        <fullName evidence="1">NADH dehydrogenase subunit 6</fullName>
    </submittedName>
</protein>
<reference evidence="1" key="2">
    <citation type="submission" date="2015-08" db="EMBL/GenBank/DDBJ databases">
        <authorList>
            <person name="Babu N.S."/>
            <person name="Beckwith C.J."/>
            <person name="Beseler K.G."/>
            <person name="Brison A."/>
            <person name="Carone J.V."/>
            <person name="Caskin T.P."/>
            <person name="Diamond M."/>
            <person name="Durham M.E."/>
            <person name="Foxe J.M."/>
            <person name="Go M."/>
            <person name="Henderson B.A."/>
            <person name="Jones I.B."/>
            <person name="McGettigan J.A."/>
            <person name="Micheletti S.J."/>
            <person name="Nasrallah M.E."/>
            <person name="Ortiz D."/>
            <person name="Piller C.R."/>
            <person name="Privatt S.R."/>
            <person name="Schneider S.L."/>
            <person name="Sharp S."/>
            <person name="Smith T.C."/>
            <person name="Stanton J.D."/>
            <person name="Ullery H.E."/>
            <person name="Wilson R.J."/>
            <person name="Serrano M.G."/>
            <person name="Buck G."/>
            <person name="Lee V."/>
            <person name="Wang Y."/>
            <person name="Carvalho R."/>
            <person name="Voegtly L."/>
            <person name="Shi R."/>
            <person name="Duckworth R."/>
            <person name="Johnson A."/>
            <person name="Loviza R."/>
            <person name="Walstead R."/>
            <person name="Shah Z."/>
            <person name="Kiflezghi M."/>
            <person name="Wade K."/>
            <person name="Ball S.L."/>
            <person name="Bradley K.W."/>
            <person name="Asai D.J."/>
            <person name="Bowman C.A."/>
            <person name="Russell D.A."/>
            <person name="Pope W.H."/>
            <person name="Jacobs-Sera D."/>
            <person name="Hendrix R.W."/>
            <person name="Hatfull G.F."/>
        </authorList>
    </citation>
    <scope>NUCLEOTIDE SEQUENCE</scope>
</reference>